<dbReference type="EMBL" id="GBRH01208492">
    <property type="protein sequence ID" value="JAD89403.1"/>
    <property type="molecule type" value="Transcribed_RNA"/>
</dbReference>
<dbReference type="AlphaFoldDB" id="A0A0A9DRT5"/>
<proteinExistence type="predicted"/>
<protein>
    <submittedName>
        <fullName evidence="1">Uncharacterized protein</fullName>
    </submittedName>
</protein>
<reference evidence="1" key="2">
    <citation type="journal article" date="2015" name="Data Brief">
        <title>Shoot transcriptome of the giant reed, Arundo donax.</title>
        <authorList>
            <person name="Barrero R.A."/>
            <person name="Guerrero F.D."/>
            <person name="Moolhuijzen P."/>
            <person name="Goolsby J.A."/>
            <person name="Tidwell J."/>
            <person name="Bellgard S.E."/>
            <person name="Bellgard M.I."/>
        </authorList>
    </citation>
    <scope>NUCLEOTIDE SEQUENCE</scope>
    <source>
        <tissue evidence="1">Shoot tissue taken approximately 20 cm above the soil surface</tissue>
    </source>
</reference>
<organism evidence="1">
    <name type="scientific">Arundo donax</name>
    <name type="common">Giant reed</name>
    <name type="synonym">Donax arundinaceus</name>
    <dbReference type="NCBI Taxonomy" id="35708"/>
    <lineage>
        <taxon>Eukaryota</taxon>
        <taxon>Viridiplantae</taxon>
        <taxon>Streptophyta</taxon>
        <taxon>Embryophyta</taxon>
        <taxon>Tracheophyta</taxon>
        <taxon>Spermatophyta</taxon>
        <taxon>Magnoliopsida</taxon>
        <taxon>Liliopsida</taxon>
        <taxon>Poales</taxon>
        <taxon>Poaceae</taxon>
        <taxon>PACMAD clade</taxon>
        <taxon>Arundinoideae</taxon>
        <taxon>Arundineae</taxon>
        <taxon>Arundo</taxon>
    </lineage>
</organism>
<sequence length="74" mass="7979">MFLLPFPDDPLTSFSPAIFKALIKASSSFKLKLPRLMNSTSEYSGPISGSNIKIHRPSSLSSPVLVILGGFNVI</sequence>
<reference evidence="1" key="1">
    <citation type="submission" date="2014-09" db="EMBL/GenBank/DDBJ databases">
        <authorList>
            <person name="Magalhaes I.L.F."/>
            <person name="Oliveira U."/>
            <person name="Santos F.R."/>
            <person name="Vidigal T.H.D.A."/>
            <person name="Brescovit A.D."/>
            <person name="Santos A.J."/>
        </authorList>
    </citation>
    <scope>NUCLEOTIDE SEQUENCE</scope>
    <source>
        <tissue evidence="1">Shoot tissue taken approximately 20 cm above the soil surface</tissue>
    </source>
</reference>
<name>A0A0A9DRT5_ARUDO</name>
<evidence type="ECO:0000313" key="1">
    <source>
        <dbReference type="EMBL" id="JAD89403.1"/>
    </source>
</evidence>
<accession>A0A0A9DRT5</accession>